<proteinExistence type="predicted"/>
<organism evidence="1">
    <name type="scientific">Solibacter usitatus (strain Ellin6076)</name>
    <dbReference type="NCBI Taxonomy" id="234267"/>
    <lineage>
        <taxon>Bacteria</taxon>
        <taxon>Pseudomonadati</taxon>
        <taxon>Acidobacteriota</taxon>
        <taxon>Terriglobia</taxon>
        <taxon>Bryobacterales</taxon>
        <taxon>Solibacteraceae</taxon>
        <taxon>Candidatus Solibacter</taxon>
    </lineage>
</organism>
<dbReference type="InterPro" id="IPR029063">
    <property type="entry name" value="SAM-dependent_MTases_sf"/>
</dbReference>
<name>Q01Y78_SOLUE</name>
<reference evidence="1" key="1">
    <citation type="submission" date="2006-10" db="EMBL/GenBank/DDBJ databases">
        <title>Complete sequence of Solibacter usitatus Ellin6076.</title>
        <authorList>
            <consortium name="US DOE Joint Genome Institute"/>
            <person name="Copeland A."/>
            <person name="Lucas S."/>
            <person name="Lapidus A."/>
            <person name="Barry K."/>
            <person name="Detter J.C."/>
            <person name="Glavina del Rio T."/>
            <person name="Hammon N."/>
            <person name="Israni S."/>
            <person name="Dalin E."/>
            <person name="Tice H."/>
            <person name="Pitluck S."/>
            <person name="Thompson L.S."/>
            <person name="Brettin T."/>
            <person name="Bruce D."/>
            <person name="Han C."/>
            <person name="Tapia R."/>
            <person name="Gilna P."/>
            <person name="Schmutz J."/>
            <person name="Larimer F."/>
            <person name="Land M."/>
            <person name="Hauser L."/>
            <person name="Kyrpides N."/>
            <person name="Mikhailova N."/>
            <person name="Janssen P.H."/>
            <person name="Kuske C.R."/>
            <person name="Richardson P."/>
        </authorList>
    </citation>
    <scope>NUCLEOTIDE SEQUENCE</scope>
    <source>
        <strain evidence="1">Ellin6076</strain>
    </source>
</reference>
<evidence type="ECO:0008006" key="2">
    <source>
        <dbReference type="Google" id="ProtNLM"/>
    </source>
</evidence>
<dbReference type="eggNOG" id="COG0500">
    <property type="taxonomic scope" value="Bacteria"/>
</dbReference>
<dbReference type="CDD" id="cd02440">
    <property type="entry name" value="AdoMet_MTases"/>
    <property type="match status" value="1"/>
</dbReference>
<gene>
    <name evidence="1" type="ordered locus">Acid_4426</name>
</gene>
<accession>Q01Y78</accession>
<dbReference type="AlphaFoldDB" id="Q01Y78"/>
<evidence type="ECO:0000313" key="1">
    <source>
        <dbReference type="EMBL" id="ABJ85387.1"/>
    </source>
</evidence>
<dbReference type="SUPFAM" id="SSF53335">
    <property type="entry name" value="S-adenosyl-L-methionine-dependent methyltransferases"/>
    <property type="match status" value="1"/>
</dbReference>
<dbReference type="InParanoid" id="Q01Y78"/>
<dbReference type="Pfam" id="PF13489">
    <property type="entry name" value="Methyltransf_23"/>
    <property type="match status" value="1"/>
</dbReference>
<sequence length="351" mass="38866">MEFQAALRRAKHEIALPDPGWYPWDSFGTVTLLDRLLTGPRRFPEPMLGTDPVLDIGCGDGDLSFFLESFGYRVCAIDTPPTNFNRMAGVNALKTALDSSVRIEAIDLDRGFEIPIRRCGLALFFGILYHLKNPYGVLESLASHARYCLLSTAITRFAPDQTGVNHLPVAFLAGGDGLRGDGTNYWIFSESGLRTLLDRTGWEVCDWMVSAAENSVLWETQRDERVICLLRSRSFDATPATQLVDGWHVLESGAWRWTERRFSLSVAPGNQRVALKVTVPENLAPPLILTARVACDVIATHELPAPGDYECAQHIPPGPEVLLEFELGHALPPDAKDGRERGILVRDIEIG</sequence>
<dbReference type="HOGENOM" id="CLU_789636_0_0_0"/>
<dbReference type="STRING" id="234267.Acid_4426"/>
<dbReference type="EMBL" id="CP000473">
    <property type="protein sequence ID" value="ABJ85387.1"/>
    <property type="molecule type" value="Genomic_DNA"/>
</dbReference>
<dbReference type="KEGG" id="sus:Acid_4426"/>
<protein>
    <recommendedName>
        <fullName evidence="2">Methyltransferase type 12</fullName>
    </recommendedName>
</protein>
<dbReference type="Gene3D" id="3.40.50.150">
    <property type="entry name" value="Vaccinia Virus protein VP39"/>
    <property type="match status" value="1"/>
</dbReference>